<dbReference type="Proteomes" id="UP000663882">
    <property type="component" value="Unassembled WGS sequence"/>
</dbReference>
<dbReference type="Proteomes" id="UP000663870">
    <property type="component" value="Unassembled WGS sequence"/>
</dbReference>
<comment type="caution">
    <text evidence="2">The sequence shown here is derived from an EMBL/GenBank/DDBJ whole genome shotgun (WGS) entry which is preliminary data.</text>
</comment>
<dbReference type="EMBL" id="CAJNOL010000350">
    <property type="protein sequence ID" value="CAF1021248.1"/>
    <property type="molecule type" value="Genomic_DNA"/>
</dbReference>
<dbReference type="OrthoDB" id="10034218at2759"/>
<reference evidence="2" key="1">
    <citation type="submission" date="2021-02" db="EMBL/GenBank/DDBJ databases">
        <authorList>
            <person name="Nowell W R."/>
        </authorList>
    </citation>
    <scope>NUCLEOTIDE SEQUENCE</scope>
</reference>
<evidence type="ECO:0000313" key="6">
    <source>
        <dbReference type="Proteomes" id="UP000663854"/>
    </source>
</evidence>
<dbReference type="Gene3D" id="2.60.40.340">
    <property type="entry name" value="Rel homology domain (RHD), DNA-binding domain"/>
    <property type="match status" value="1"/>
</dbReference>
<protein>
    <submittedName>
        <fullName evidence="2">Uncharacterized protein</fullName>
    </submittedName>
</protein>
<dbReference type="InterPro" id="IPR037059">
    <property type="entry name" value="RHD_DNA_bind_dom_sf"/>
</dbReference>
<evidence type="ECO:0000313" key="2">
    <source>
        <dbReference type="EMBL" id="CAF0842294.1"/>
    </source>
</evidence>
<evidence type="ECO:0000313" key="3">
    <source>
        <dbReference type="EMBL" id="CAF0849530.1"/>
    </source>
</evidence>
<evidence type="ECO:0000313" key="7">
    <source>
        <dbReference type="Proteomes" id="UP000663870"/>
    </source>
</evidence>
<dbReference type="GO" id="GO:0003677">
    <property type="term" value="F:DNA binding"/>
    <property type="evidence" value="ECO:0007669"/>
    <property type="project" value="InterPro"/>
</dbReference>
<organism evidence="2 6">
    <name type="scientific">Rotaria sordida</name>
    <dbReference type="NCBI Taxonomy" id="392033"/>
    <lineage>
        <taxon>Eukaryota</taxon>
        <taxon>Metazoa</taxon>
        <taxon>Spiralia</taxon>
        <taxon>Gnathifera</taxon>
        <taxon>Rotifera</taxon>
        <taxon>Eurotatoria</taxon>
        <taxon>Bdelloidea</taxon>
        <taxon>Philodinida</taxon>
        <taxon>Philodinidae</taxon>
        <taxon>Rotaria</taxon>
    </lineage>
</organism>
<evidence type="ECO:0000313" key="4">
    <source>
        <dbReference type="EMBL" id="CAF1021248.1"/>
    </source>
</evidence>
<dbReference type="AlphaFoldDB" id="A0A813VU97"/>
<feature type="region of interest" description="Disordered" evidence="1">
    <location>
        <begin position="396"/>
        <end position="421"/>
    </location>
</feature>
<sequence length="421" mass="48591">MNLDYTNPSTGMFGRIRIKISSFYFSGVLPLNSISAELPLYSKSLEIIAQPCYTSKLRYRSDYEHNKNRRGVLHSTNNSNYQSPTIRIPHEYLDITEQYSVRICLVTVINERTNRRYIHPYDLEDIDNEDHNDRYQRSIWFPIQGEDIGGIKSFPNLRVVKKKADNLKNHGNFLVFDSPNEDSSPQLPSVKDTIKEFNLEKAQLAFTIGKKTMENNNVTFIVFNRTTVFSEEMAENISRESDLDDVPSVPTIVRSHPLSPSECRMYKYAPRSGFTDSNDEILIFYTSKLKLKKYGELQVMFEFDGSTDHWSTSVLDLDVKDQMVSFRTPYFPLSINRTTTVNIILKQEKRVLEPLTFNYIPRAQCPTCQGNLMGNPTSIIQNTPNKRHISVLYSDNEETDDGRSVCETNPEIKKSYSEPDN</sequence>
<accession>A0A813VU97</accession>
<dbReference type="EMBL" id="CAJNOO010000190">
    <property type="protein sequence ID" value="CAF0849530.1"/>
    <property type="molecule type" value="Genomic_DNA"/>
</dbReference>
<evidence type="ECO:0000256" key="1">
    <source>
        <dbReference type="SAM" id="MobiDB-lite"/>
    </source>
</evidence>
<dbReference type="Proteomes" id="UP000663854">
    <property type="component" value="Unassembled WGS sequence"/>
</dbReference>
<name>A0A813VU97_9BILA</name>
<gene>
    <name evidence="4" type="ORF">JXQ802_LOCUS15177</name>
    <name evidence="2" type="ORF">PYM288_LOCUS6630</name>
    <name evidence="3" type="ORF">RFH988_LOCUS6382</name>
    <name evidence="5" type="ORF">SEV965_LOCUS18241</name>
</gene>
<dbReference type="GO" id="GO:0003700">
    <property type="term" value="F:DNA-binding transcription factor activity"/>
    <property type="evidence" value="ECO:0007669"/>
    <property type="project" value="InterPro"/>
</dbReference>
<evidence type="ECO:0000313" key="5">
    <source>
        <dbReference type="EMBL" id="CAF1147050.1"/>
    </source>
</evidence>
<dbReference type="EMBL" id="CAJNOH010000074">
    <property type="protein sequence ID" value="CAF0842294.1"/>
    <property type="molecule type" value="Genomic_DNA"/>
</dbReference>
<dbReference type="EMBL" id="CAJNOU010001078">
    <property type="protein sequence ID" value="CAF1147050.1"/>
    <property type="molecule type" value="Genomic_DNA"/>
</dbReference>
<proteinExistence type="predicted"/>
<dbReference type="Proteomes" id="UP000663889">
    <property type="component" value="Unassembled WGS sequence"/>
</dbReference>
<feature type="compositionally biased region" description="Basic and acidic residues" evidence="1">
    <location>
        <begin position="410"/>
        <end position="421"/>
    </location>
</feature>
<keyword evidence="7" id="KW-1185">Reference proteome</keyword>